<feature type="region of interest" description="Disordered" evidence="1">
    <location>
        <begin position="1"/>
        <end position="75"/>
    </location>
</feature>
<reference evidence="3" key="1">
    <citation type="submission" date="2023-07" db="EMBL/GenBank/DDBJ databases">
        <title>Bacterial whole genome sequence for Sphingobium sp. HBC34.</title>
        <authorList>
            <person name="Le V."/>
            <person name="Ko S.-R."/>
            <person name="Ahn C.-Y."/>
            <person name="Oh H.-M."/>
        </authorList>
    </citation>
    <scope>NUCLEOTIDE SEQUENCE</scope>
    <source>
        <strain evidence="3">HBC34</strain>
    </source>
</reference>
<feature type="domain" description="Excalibur calcium-binding" evidence="2">
    <location>
        <begin position="77"/>
        <end position="113"/>
    </location>
</feature>
<feature type="compositionally biased region" description="Low complexity" evidence="1">
    <location>
        <begin position="50"/>
        <end position="75"/>
    </location>
</feature>
<dbReference type="Pfam" id="PF05901">
    <property type="entry name" value="Excalibur"/>
    <property type="match status" value="1"/>
</dbReference>
<keyword evidence="4" id="KW-1185">Reference proteome</keyword>
<evidence type="ECO:0000313" key="3">
    <source>
        <dbReference type="EMBL" id="MDO7834733.1"/>
    </source>
</evidence>
<dbReference type="InterPro" id="IPR008613">
    <property type="entry name" value="Excalibur_Ca-bd_domain"/>
</dbReference>
<gene>
    <name evidence="3" type="ORF">Q4610_06710</name>
</gene>
<dbReference type="SMART" id="SM00894">
    <property type="entry name" value="Excalibur"/>
    <property type="match status" value="1"/>
</dbReference>
<evidence type="ECO:0000256" key="1">
    <source>
        <dbReference type="SAM" id="MobiDB-lite"/>
    </source>
</evidence>
<comment type="caution">
    <text evidence="3">The sequence shown here is derived from an EMBL/GenBank/DDBJ whole genome shotgun (WGS) entry which is preliminary data.</text>
</comment>
<dbReference type="EMBL" id="JAUQOM010000002">
    <property type="protein sequence ID" value="MDO7834733.1"/>
    <property type="molecule type" value="Genomic_DNA"/>
</dbReference>
<name>A0ABT8ZJP4_9SPHN</name>
<dbReference type="Proteomes" id="UP001176471">
    <property type="component" value="Unassembled WGS sequence"/>
</dbReference>
<organism evidence="3 4">
    <name type="scientific">Sphingobium cyanobacteriorum</name>
    <dbReference type="NCBI Taxonomy" id="3063954"/>
    <lineage>
        <taxon>Bacteria</taxon>
        <taxon>Pseudomonadati</taxon>
        <taxon>Pseudomonadota</taxon>
        <taxon>Alphaproteobacteria</taxon>
        <taxon>Sphingomonadales</taxon>
        <taxon>Sphingomonadaceae</taxon>
        <taxon>Sphingobium</taxon>
    </lineage>
</organism>
<evidence type="ECO:0000259" key="2">
    <source>
        <dbReference type="SMART" id="SM00894"/>
    </source>
</evidence>
<accession>A0ABT8ZJP4</accession>
<dbReference type="RefSeq" id="WP_304535218.1">
    <property type="nucleotide sequence ID" value="NZ_JAUQOM010000002.1"/>
</dbReference>
<sequence length="118" mass="12072">MTSRPAVATVPVEHQRATSAPWRPTRNTIRLDQPMSADELDRQQPGGGALSAPAAPAAPAPRRVQAPAAGAGSATGAYRNCRDAWAAGAAPLYRGQPGYGAHMDGDGDGIACEPYHGG</sequence>
<evidence type="ECO:0000313" key="4">
    <source>
        <dbReference type="Proteomes" id="UP001176471"/>
    </source>
</evidence>
<proteinExistence type="predicted"/>
<protein>
    <submittedName>
        <fullName evidence="3">Excalibur calcium-binding domain-containing protein</fullName>
    </submittedName>
</protein>